<dbReference type="EC" id="3.4.23.49" evidence="2"/>
<gene>
    <name evidence="2" type="ORF">PYH38_006177</name>
</gene>
<dbReference type="GO" id="GO:0006508">
    <property type="term" value="P:proteolysis"/>
    <property type="evidence" value="ECO:0007669"/>
    <property type="project" value="UniProtKB-KW"/>
</dbReference>
<dbReference type="RefSeq" id="WP_425336202.1">
    <property type="nucleotide sequence ID" value="NZ_CP120369.1"/>
</dbReference>
<dbReference type="InterPro" id="IPR020080">
    <property type="entry name" value="OM_adhesin/peptidase_omptin"/>
</dbReference>
<organism evidence="2 3">
    <name type="scientific">Sinorhizobium numidicum</name>
    <dbReference type="NCBI Taxonomy" id="680248"/>
    <lineage>
        <taxon>Bacteria</taxon>
        <taxon>Pseudomonadati</taxon>
        <taxon>Pseudomonadota</taxon>
        <taxon>Alphaproteobacteria</taxon>
        <taxon>Hyphomicrobiales</taxon>
        <taxon>Rhizobiaceae</taxon>
        <taxon>Sinorhizobium/Ensifer group</taxon>
        <taxon>Sinorhizobium</taxon>
    </lineage>
</organism>
<reference evidence="2 3" key="1">
    <citation type="submission" date="2023-03" db="EMBL/GenBank/DDBJ databases">
        <authorList>
            <person name="Kaur S."/>
            <person name="Espinosa-Saiz D."/>
            <person name="Velazquez E."/>
            <person name="Menendez E."/>
            <person name="diCenzo G.C."/>
        </authorList>
    </citation>
    <scope>NUCLEOTIDE SEQUENCE [LARGE SCALE GENOMIC DNA]</scope>
    <source>
        <strain evidence="2 3">LMG 27395</strain>
        <plasmid evidence="2 3">unnamed</plasmid>
    </source>
</reference>
<protein>
    <submittedName>
        <fullName evidence="2">Omptin family outer membrane protease</fullName>
        <ecNumber evidence="2">3.4.23.49</ecNumber>
    </submittedName>
</protein>
<sequence length="231" mass="24854">MATPSLAASHAALFSSDDGNFIVFGGIGLANIEAQEFVDRGAEECTDSGCERKGHKCSQLNWESKGITLFTVGADAQIDDDWSLKGSVNFGTGGTGHMVDCDWLSGGHDEWSHRSIHPDIQLDHYVAGAIELDGIIYGDDSSSIAVGAVSAIPTSSGLRMADRAAIRARVASETTTGRLQTAKESSATGKRFRLASSARAANTVRRSYDQRRHSGRLEIRHRGHRRPLVEQ</sequence>
<dbReference type="SUPFAM" id="SSF69917">
    <property type="entry name" value="OMPT-like"/>
    <property type="match status" value="1"/>
</dbReference>
<dbReference type="GO" id="GO:0004190">
    <property type="term" value="F:aspartic-type endopeptidase activity"/>
    <property type="evidence" value="ECO:0007669"/>
    <property type="project" value="UniProtKB-EC"/>
</dbReference>
<dbReference type="Gene3D" id="2.40.128.90">
    <property type="entry name" value="OMPT-like"/>
    <property type="match status" value="1"/>
</dbReference>
<feature type="compositionally biased region" description="Basic residues" evidence="1">
    <location>
        <begin position="221"/>
        <end position="231"/>
    </location>
</feature>
<accession>A0ABY8D9M5</accession>
<geneLocation type="plasmid" evidence="2 3">
    <name>unnamed</name>
</geneLocation>
<keyword evidence="2" id="KW-0614">Plasmid</keyword>
<dbReference type="Pfam" id="PF01278">
    <property type="entry name" value="Omptin"/>
    <property type="match status" value="1"/>
</dbReference>
<keyword evidence="2" id="KW-0378">Hydrolase</keyword>
<proteinExistence type="predicted"/>
<dbReference type="EMBL" id="CP120372">
    <property type="protein sequence ID" value="WEX85708.1"/>
    <property type="molecule type" value="Genomic_DNA"/>
</dbReference>
<keyword evidence="3" id="KW-1185">Reference proteome</keyword>
<feature type="compositionally biased region" description="Polar residues" evidence="1">
    <location>
        <begin position="176"/>
        <end position="188"/>
    </location>
</feature>
<evidence type="ECO:0000256" key="1">
    <source>
        <dbReference type="SAM" id="MobiDB-lite"/>
    </source>
</evidence>
<dbReference type="InterPro" id="IPR053724">
    <property type="entry name" value="OMP_A26_sf"/>
</dbReference>
<dbReference type="Proteomes" id="UP001235547">
    <property type="component" value="Plasmid unnamed"/>
</dbReference>
<feature type="compositionally biased region" description="Basic and acidic residues" evidence="1">
    <location>
        <begin position="206"/>
        <end position="220"/>
    </location>
</feature>
<name>A0ABY8D9M5_9HYPH</name>
<feature type="region of interest" description="Disordered" evidence="1">
    <location>
        <begin position="176"/>
        <end position="231"/>
    </location>
</feature>
<evidence type="ECO:0000313" key="2">
    <source>
        <dbReference type="EMBL" id="WEX85708.1"/>
    </source>
</evidence>
<keyword evidence="2" id="KW-0645">Protease</keyword>
<dbReference type="InterPro" id="IPR000036">
    <property type="entry name" value="Peptidase_A26_omptin"/>
</dbReference>
<evidence type="ECO:0000313" key="3">
    <source>
        <dbReference type="Proteomes" id="UP001235547"/>
    </source>
</evidence>